<dbReference type="PANTHER" id="PTHR43135">
    <property type="entry name" value="ALPHA-D-RIBOSE 1-METHYLPHOSPHONATE 5-TRIPHOSPHATE DIPHOSPHATASE"/>
    <property type="match status" value="1"/>
</dbReference>
<dbReference type="InterPro" id="IPR057744">
    <property type="entry name" value="OTAase-like"/>
</dbReference>
<dbReference type="AlphaFoldDB" id="A0AAJ4MVT3"/>
<dbReference type="RefSeq" id="WP_151093564.1">
    <property type="nucleotide sequence ID" value="NZ_CP071520.1"/>
</dbReference>
<dbReference type="Gene3D" id="2.30.40.10">
    <property type="entry name" value="Urease, subunit C, domain 1"/>
    <property type="match status" value="1"/>
</dbReference>
<dbReference type="InterPro" id="IPR011059">
    <property type="entry name" value="Metal-dep_hydrolase_composite"/>
</dbReference>
<accession>A0AAJ4MVT3</accession>
<dbReference type="InterPro" id="IPR006680">
    <property type="entry name" value="Amidohydro-rel"/>
</dbReference>
<evidence type="ECO:0000256" key="1">
    <source>
        <dbReference type="SAM" id="Phobius"/>
    </source>
</evidence>
<dbReference type="Gene3D" id="3.20.20.140">
    <property type="entry name" value="Metal-dependent hydrolases"/>
    <property type="match status" value="1"/>
</dbReference>
<dbReference type="SUPFAM" id="SSF51338">
    <property type="entry name" value="Composite domain of metallo-dependent hydrolases"/>
    <property type="match status" value="2"/>
</dbReference>
<dbReference type="GO" id="GO:0016810">
    <property type="term" value="F:hydrolase activity, acting on carbon-nitrogen (but not peptide) bonds"/>
    <property type="evidence" value="ECO:0007669"/>
    <property type="project" value="InterPro"/>
</dbReference>
<evidence type="ECO:0000313" key="4">
    <source>
        <dbReference type="Proteomes" id="UP000662821"/>
    </source>
</evidence>
<protein>
    <submittedName>
        <fullName evidence="3">Amidohydrolase family protein</fullName>
    </submittedName>
</protein>
<dbReference type="Proteomes" id="UP000662821">
    <property type="component" value="Chromosome"/>
</dbReference>
<dbReference type="InterPro" id="IPR032466">
    <property type="entry name" value="Metal_Hydrolase"/>
</dbReference>
<keyword evidence="1" id="KW-1133">Transmembrane helix</keyword>
<gene>
    <name evidence="3" type="ORF">J3P46_09565</name>
</gene>
<sequence>MALAQEQHLIDTWQTGGLKPRACDCGGTVFTILHQRVMADMRRRQFLGGAAAMLAPFVGLGLSTGNAIAQQPQTPQRPLLLTNLRLFDGTGKAPRSGIHVLVTGPTITALLPAGEKVDGAQVIDCQGKLVMPGLIDAHWHTMLAAINQVTAMTSDVGYLYLVAAQEAQRTLLRGFTSVRDPGGPAFALKRAIDEGIVDGPRIFPSGAMISQTSGHGDFRLRSDIPRAANAPLGMAETAGMAMIADGEAEVLRRVREQLMLGATQIKMMAGGGVASMYDPLDSTQYSERELRAGVEAAADWGTYVMTHVYTPKGIQRAIRAGVRSIEHGQLADDESVRMMRDTGTWWSLQPFLQDADANVYPDAARKASQAIVSEGTVKAYALAQKYGIRTGWGTDILFNAKNTPTQGRQLAKLTRFYDPLTLLAQATGQNGELLALSGQRSPYPGTLGRLAAGALADLLVADGDPAKNLDFLARPEENLLLIMKNGRIYKDKLSAPLAG</sequence>
<proteinExistence type="predicted"/>
<evidence type="ECO:0000313" key="3">
    <source>
        <dbReference type="EMBL" id="QSX98124.1"/>
    </source>
</evidence>
<dbReference type="EMBL" id="CP071520">
    <property type="protein sequence ID" value="QSX98124.1"/>
    <property type="molecule type" value="Genomic_DNA"/>
</dbReference>
<dbReference type="PANTHER" id="PTHR43135:SF3">
    <property type="entry name" value="ALPHA-D-RIBOSE 1-METHYLPHOSPHONATE 5-TRIPHOSPHATE DIPHOSPHATASE"/>
    <property type="match status" value="1"/>
</dbReference>
<dbReference type="Pfam" id="PF01979">
    <property type="entry name" value="Amidohydro_1"/>
    <property type="match status" value="1"/>
</dbReference>
<dbReference type="CDD" id="cd01299">
    <property type="entry name" value="Met_dep_hydrolase_A"/>
    <property type="match status" value="1"/>
</dbReference>
<reference evidence="3 4" key="1">
    <citation type="submission" date="2021-03" db="EMBL/GenBank/DDBJ databases">
        <title>Draft genome sequence of Janthinobacterium sp. strain PLB02 isolated from infected primmorphs (Lubomirskia baicalensis).</title>
        <authorList>
            <person name="Chernogor L.I."/>
            <person name="Belikov S.I."/>
            <person name="Petrushin I.S."/>
        </authorList>
    </citation>
    <scope>NUCLEOTIDE SEQUENCE [LARGE SCALE GENOMIC DNA]</scope>
    <source>
        <strain evidence="3 4">PLB02</strain>
    </source>
</reference>
<feature type="transmembrane region" description="Helical" evidence="1">
    <location>
        <begin position="46"/>
        <end position="69"/>
    </location>
</feature>
<keyword evidence="1" id="KW-0812">Transmembrane</keyword>
<dbReference type="SUPFAM" id="SSF51556">
    <property type="entry name" value="Metallo-dependent hydrolases"/>
    <property type="match status" value="1"/>
</dbReference>
<dbReference type="InterPro" id="IPR051781">
    <property type="entry name" value="Metallo-dep_Hydrolase"/>
</dbReference>
<organism evidence="3 4">
    <name type="scientific">Janthinobacterium lividum</name>
    <dbReference type="NCBI Taxonomy" id="29581"/>
    <lineage>
        <taxon>Bacteria</taxon>
        <taxon>Pseudomonadati</taxon>
        <taxon>Pseudomonadota</taxon>
        <taxon>Betaproteobacteria</taxon>
        <taxon>Burkholderiales</taxon>
        <taxon>Oxalobacteraceae</taxon>
        <taxon>Janthinobacterium</taxon>
    </lineage>
</organism>
<keyword evidence="1" id="KW-0472">Membrane</keyword>
<evidence type="ECO:0000259" key="2">
    <source>
        <dbReference type="Pfam" id="PF01979"/>
    </source>
</evidence>
<name>A0AAJ4MVT3_9BURK</name>
<feature type="domain" description="Amidohydrolase-related" evidence="2">
    <location>
        <begin position="129"/>
        <end position="487"/>
    </location>
</feature>